<comment type="similarity">
    <text evidence="1">Belongs to the short-chain dehydrogenases/reductases (SDR) family.</text>
</comment>
<evidence type="ECO:0000256" key="1">
    <source>
        <dbReference type="ARBA" id="ARBA00006484"/>
    </source>
</evidence>
<protein>
    <submittedName>
        <fullName evidence="3">3-oxoacyl-[acyl-carrier protein] reductase</fullName>
        <ecNumber evidence="3">1.1.1.100</ecNumber>
    </submittedName>
</protein>
<dbReference type="InterPro" id="IPR036291">
    <property type="entry name" value="NAD(P)-bd_dom_sf"/>
</dbReference>
<evidence type="ECO:0000256" key="2">
    <source>
        <dbReference type="ARBA" id="ARBA00023002"/>
    </source>
</evidence>
<organism evidence="3">
    <name type="scientific">hydrothermal vent metagenome</name>
    <dbReference type="NCBI Taxonomy" id="652676"/>
    <lineage>
        <taxon>unclassified sequences</taxon>
        <taxon>metagenomes</taxon>
        <taxon>ecological metagenomes</taxon>
    </lineage>
</organism>
<sequence>MKHVKSVKVAIVTGAGQGLGAAIAQTLANDGIRVAVNDLNPDRAERTAVSIREAGGEAIAIAADVANKFQCAHLIETTRREWGQLDILINNAAIMPRSTILKQDEWEWNRCLEVNLKGTFFMSQLCGRVMADENRDRGGVIINIASTAGTETPLENRAAYCASKAGVVGFSRECAREYAQYGIRVHTLLPDEERPSSPQQIAANVRDLCRNPHQTTDI</sequence>
<dbReference type="AlphaFoldDB" id="A0A3B0VB04"/>
<keyword evidence="2 3" id="KW-0560">Oxidoreductase</keyword>
<gene>
    <name evidence="3" type="ORF">MNBD_CHLOROFLEXI01-1685</name>
</gene>
<proteinExistence type="inferred from homology"/>
<reference evidence="3" key="1">
    <citation type="submission" date="2018-06" db="EMBL/GenBank/DDBJ databases">
        <authorList>
            <person name="Zhirakovskaya E."/>
        </authorList>
    </citation>
    <scope>NUCLEOTIDE SEQUENCE</scope>
</reference>
<dbReference type="CDD" id="cd05233">
    <property type="entry name" value="SDR_c"/>
    <property type="match status" value="1"/>
</dbReference>
<dbReference type="PRINTS" id="PR00080">
    <property type="entry name" value="SDRFAMILY"/>
</dbReference>
<accession>A0A3B0VB04</accession>
<dbReference type="Gene3D" id="3.40.50.720">
    <property type="entry name" value="NAD(P)-binding Rossmann-like Domain"/>
    <property type="match status" value="1"/>
</dbReference>
<dbReference type="InterPro" id="IPR002347">
    <property type="entry name" value="SDR_fam"/>
</dbReference>
<dbReference type="PANTHER" id="PTHR42760:SF133">
    <property type="entry name" value="3-OXOACYL-[ACYL-CARRIER-PROTEIN] REDUCTASE"/>
    <property type="match status" value="1"/>
</dbReference>
<dbReference type="GO" id="GO:0004316">
    <property type="term" value="F:3-oxoacyl-[acyl-carrier-protein] reductase (NADPH) activity"/>
    <property type="evidence" value="ECO:0007669"/>
    <property type="project" value="UniProtKB-EC"/>
</dbReference>
<evidence type="ECO:0000313" key="3">
    <source>
        <dbReference type="EMBL" id="VAW40878.1"/>
    </source>
</evidence>
<dbReference type="Pfam" id="PF00106">
    <property type="entry name" value="adh_short"/>
    <property type="match status" value="1"/>
</dbReference>
<name>A0A3B0VB04_9ZZZZ</name>
<dbReference type="EC" id="1.1.1.100" evidence="3"/>
<dbReference type="EMBL" id="UOEU01000815">
    <property type="protein sequence ID" value="VAW40878.1"/>
    <property type="molecule type" value="Genomic_DNA"/>
</dbReference>
<dbReference type="PANTHER" id="PTHR42760">
    <property type="entry name" value="SHORT-CHAIN DEHYDROGENASES/REDUCTASES FAMILY MEMBER"/>
    <property type="match status" value="1"/>
</dbReference>
<dbReference type="SUPFAM" id="SSF51735">
    <property type="entry name" value="NAD(P)-binding Rossmann-fold domains"/>
    <property type="match status" value="1"/>
</dbReference>
<dbReference type="PRINTS" id="PR00081">
    <property type="entry name" value="GDHRDH"/>
</dbReference>